<accession>A0A9J6FAV7</accession>
<organism evidence="1 2">
    <name type="scientific">Rhipicephalus microplus</name>
    <name type="common">Cattle tick</name>
    <name type="synonym">Boophilus microplus</name>
    <dbReference type="NCBI Taxonomy" id="6941"/>
    <lineage>
        <taxon>Eukaryota</taxon>
        <taxon>Metazoa</taxon>
        <taxon>Ecdysozoa</taxon>
        <taxon>Arthropoda</taxon>
        <taxon>Chelicerata</taxon>
        <taxon>Arachnida</taxon>
        <taxon>Acari</taxon>
        <taxon>Parasitiformes</taxon>
        <taxon>Ixodida</taxon>
        <taxon>Ixodoidea</taxon>
        <taxon>Ixodidae</taxon>
        <taxon>Rhipicephalinae</taxon>
        <taxon>Rhipicephalus</taxon>
        <taxon>Boophilus</taxon>
    </lineage>
</organism>
<dbReference type="EMBL" id="JABSTU010000001">
    <property type="protein sequence ID" value="KAH8042752.1"/>
    <property type="molecule type" value="Genomic_DNA"/>
</dbReference>
<name>A0A9J6FAV7_RHIMP</name>
<gene>
    <name evidence="1" type="ORF">HPB51_025734</name>
</gene>
<keyword evidence="2" id="KW-1185">Reference proteome</keyword>
<evidence type="ECO:0000313" key="1">
    <source>
        <dbReference type="EMBL" id="KAH8042752.1"/>
    </source>
</evidence>
<comment type="caution">
    <text evidence="1">The sequence shown here is derived from an EMBL/GenBank/DDBJ whole genome shotgun (WGS) entry which is preliminary data.</text>
</comment>
<protein>
    <submittedName>
        <fullName evidence="1">Uncharacterized protein</fullName>
    </submittedName>
</protein>
<evidence type="ECO:0000313" key="2">
    <source>
        <dbReference type="Proteomes" id="UP000821866"/>
    </source>
</evidence>
<sequence>MYADTAGKLEAATAELKALQDEAFVSRVETFLRQQEEWVQRYRLDVLTRGHNTNFAEATILVLKDIILTELKHLMQYFPLPPAEPLSALEYFDMFVSRSMLKAVVDESNKYYFQKHGTPLNLTVEELTSVLGMFSRMGLVNMHRMSTSAATKVFMAARVATSLGWELVSCSSCVPAYRSETTT</sequence>
<dbReference type="Proteomes" id="UP000821866">
    <property type="component" value="Chromosome 1"/>
</dbReference>
<proteinExistence type="predicted"/>
<reference evidence="1" key="2">
    <citation type="submission" date="2021-09" db="EMBL/GenBank/DDBJ databases">
        <authorList>
            <person name="Jia N."/>
            <person name="Wang J."/>
            <person name="Shi W."/>
            <person name="Du L."/>
            <person name="Sun Y."/>
            <person name="Zhan W."/>
            <person name="Jiang J."/>
            <person name="Wang Q."/>
            <person name="Zhang B."/>
            <person name="Ji P."/>
            <person name="Sakyi L.B."/>
            <person name="Cui X."/>
            <person name="Yuan T."/>
            <person name="Jiang B."/>
            <person name="Yang W."/>
            <person name="Lam T.T.-Y."/>
            <person name="Chang Q."/>
            <person name="Ding S."/>
            <person name="Wang X."/>
            <person name="Zhu J."/>
            <person name="Ruan X."/>
            <person name="Zhao L."/>
            <person name="Wei J."/>
            <person name="Que T."/>
            <person name="Du C."/>
            <person name="Cheng J."/>
            <person name="Dai P."/>
            <person name="Han X."/>
            <person name="Huang E."/>
            <person name="Gao Y."/>
            <person name="Liu J."/>
            <person name="Shao H."/>
            <person name="Ye R."/>
            <person name="Li L."/>
            <person name="Wei W."/>
            <person name="Wang X."/>
            <person name="Wang C."/>
            <person name="Huo Q."/>
            <person name="Li W."/>
            <person name="Guo W."/>
            <person name="Chen H."/>
            <person name="Chen S."/>
            <person name="Zhou L."/>
            <person name="Zhou L."/>
            <person name="Ni X."/>
            <person name="Tian J."/>
            <person name="Zhou Y."/>
            <person name="Sheng Y."/>
            <person name="Liu T."/>
            <person name="Pan Y."/>
            <person name="Xia L."/>
            <person name="Li J."/>
            <person name="Zhao F."/>
            <person name="Cao W."/>
        </authorList>
    </citation>
    <scope>NUCLEOTIDE SEQUENCE</scope>
    <source>
        <strain evidence="1">Rmic-2018</strain>
        <tissue evidence="1">Larvae</tissue>
    </source>
</reference>
<dbReference type="AlphaFoldDB" id="A0A9J6FAV7"/>
<reference evidence="1" key="1">
    <citation type="journal article" date="2020" name="Cell">
        <title>Large-Scale Comparative Analyses of Tick Genomes Elucidate Their Genetic Diversity and Vector Capacities.</title>
        <authorList>
            <consortium name="Tick Genome and Microbiome Consortium (TIGMIC)"/>
            <person name="Jia N."/>
            <person name="Wang J."/>
            <person name="Shi W."/>
            <person name="Du L."/>
            <person name="Sun Y."/>
            <person name="Zhan W."/>
            <person name="Jiang J.F."/>
            <person name="Wang Q."/>
            <person name="Zhang B."/>
            <person name="Ji P."/>
            <person name="Bell-Sakyi L."/>
            <person name="Cui X.M."/>
            <person name="Yuan T.T."/>
            <person name="Jiang B.G."/>
            <person name="Yang W.F."/>
            <person name="Lam T.T."/>
            <person name="Chang Q.C."/>
            <person name="Ding S.J."/>
            <person name="Wang X.J."/>
            <person name="Zhu J.G."/>
            <person name="Ruan X.D."/>
            <person name="Zhao L."/>
            <person name="Wei J.T."/>
            <person name="Ye R.Z."/>
            <person name="Que T.C."/>
            <person name="Du C.H."/>
            <person name="Zhou Y.H."/>
            <person name="Cheng J.X."/>
            <person name="Dai P.F."/>
            <person name="Guo W.B."/>
            <person name="Han X.H."/>
            <person name="Huang E.J."/>
            <person name="Li L.F."/>
            <person name="Wei W."/>
            <person name="Gao Y.C."/>
            <person name="Liu J.Z."/>
            <person name="Shao H.Z."/>
            <person name="Wang X."/>
            <person name="Wang C.C."/>
            <person name="Yang T.C."/>
            <person name="Huo Q.B."/>
            <person name="Li W."/>
            <person name="Chen H.Y."/>
            <person name="Chen S.E."/>
            <person name="Zhou L.G."/>
            <person name="Ni X.B."/>
            <person name="Tian J.H."/>
            <person name="Sheng Y."/>
            <person name="Liu T."/>
            <person name="Pan Y.S."/>
            <person name="Xia L.Y."/>
            <person name="Li J."/>
            <person name="Zhao F."/>
            <person name="Cao W.C."/>
        </authorList>
    </citation>
    <scope>NUCLEOTIDE SEQUENCE</scope>
    <source>
        <strain evidence="1">Rmic-2018</strain>
    </source>
</reference>